<proteinExistence type="predicted"/>
<dbReference type="Proteomes" id="UP000831782">
    <property type="component" value="Chromosome"/>
</dbReference>
<evidence type="ECO:0000313" key="1">
    <source>
        <dbReference type="EMBL" id="UOQ48132.1"/>
    </source>
</evidence>
<evidence type="ECO:0000313" key="2">
    <source>
        <dbReference type="Proteomes" id="UP000831782"/>
    </source>
</evidence>
<keyword evidence="2" id="KW-1185">Reference proteome</keyword>
<name>A0ABY4EWA0_9BACI</name>
<dbReference type="RefSeq" id="WP_244718195.1">
    <property type="nucleotide sequence ID" value="NZ_CP095072.1"/>
</dbReference>
<accession>A0ABY4EWA0</accession>
<protein>
    <submittedName>
        <fullName evidence="1">Uncharacterized protein</fullName>
    </submittedName>
</protein>
<dbReference type="EMBL" id="CP095072">
    <property type="protein sequence ID" value="UOQ48132.1"/>
    <property type="molecule type" value="Genomic_DNA"/>
</dbReference>
<sequence length="224" mass="25710">MKCIIKMHEHSTYGAGKTVLVDAETYEPIFKHGGVITVTSEGYRLTTKAGEVIREGTETDAIQAVKALDFYIENLMVVDEVKEVELPYSDYLRKYGHGLIQRNNTRRFRYVTLTEDDATAFGIVERKENETIAFYSIYEPTKLTNRERTLYLLDYINDLLNAEDFAFINGHGVSTSHIKHWKNDRQALRLYATSIDKANKEALALAEDALQRKTTIIEKMEDTK</sequence>
<reference evidence="1 2" key="1">
    <citation type="submission" date="2022-04" db="EMBL/GenBank/DDBJ databases">
        <title>Gracilibacillus sp. isolated from saltern.</title>
        <authorList>
            <person name="Won M."/>
            <person name="Lee C.-M."/>
            <person name="Woen H.-Y."/>
            <person name="Kwon S.-W."/>
        </authorList>
    </citation>
    <scope>NUCLEOTIDE SEQUENCE [LARGE SCALE GENOMIC DNA]</scope>
    <source>
        <strain evidence="1 2">SSWR10-1</strain>
    </source>
</reference>
<gene>
    <name evidence="1" type="ORF">MUN88_19125</name>
</gene>
<organism evidence="1 2">
    <name type="scientific">Gracilibacillus caseinilyticus</name>
    <dbReference type="NCBI Taxonomy" id="2932256"/>
    <lineage>
        <taxon>Bacteria</taxon>
        <taxon>Bacillati</taxon>
        <taxon>Bacillota</taxon>
        <taxon>Bacilli</taxon>
        <taxon>Bacillales</taxon>
        <taxon>Bacillaceae</taxon>
        <taxon>Gracilibacillus</taxon>
    </lineage>
</organism>